<evidence type="ECO:0000256" key="1">
    <source>
        <dbReference type="ARBA" id="ARBA00022649"/>
    </source>
</evidence>
<accession>A0A1X1UUS8</accession>
<dbReference type="EMBL" id="LQOX01000147">
    <property type="protein sequence ID" value="ORV60448.1"/>
    <property type="molecule type" value="Genomic_DNA"/>
</dbReference>
<dbReference type="Proteomes" id="UP000193738">
    <property type="component" value="Unassembled WGS sequence"/>
</dbReference>
<dbReference type="RefSeq" id="WP_036408696.1">
    <property type="nucleotide sequence ID" value="NZ_LQOX01000147.1"/>
</dbReference>
<comment type="caution">
    <text evidence="2">The sequence shown here is derived from an EMBL/GenBank/DDBJ whole genome shotgun (WGS) entry which is preliminary data.</text>
</comment>
<keyword evidence="3" id="KW-1185">Reference proteome</keyword>
<protein>
    <submittedName>
        <fullName evidence="2">Antitoxin VapB36</fullName>
    </submittedName>
</protein>
<evidence type="ECO:0000313" key="3">
    <source>
        <dbReference type="Proteomes" id="UP000193738"/>
    </source>
</evidence>
<keyword evidence="1" id="KW-1277">Toxin-antitoxin system</keyword>
<reference evidence="2 3" key="1">
    <citation type="submission" date="2016-01" db="EMBL/GenBank/DDBJ databases">
        <title>The new phylogeny of the genus Mycobacterium.</title>
        <authorList>
            <person name="Tarcisio F."/>
            <person name="Conor M."/>
            <person name="Antonella G."/>
            <person name="Elisabetta G."/>
            <person name="Giulia F.S."/>
            <person name="Sara T."/>
            <person name="Anna F."/>
            <person name="Clotilde B."/>
            <person name="Roberto B."/>
            <person name="Veronica D.S."/>
            <person name="Fabio R."/>
            <person name="Monica P."/>
            <person name="Olivier J."/>
            <person name="Enrico T."/>
            <person name="Nicola S."/>
        </authorList>
    </citation>
    <scope>NUCLEOTIDE SEQUENCE [LARGE SCALE GENOMIC DNA]</scope>
    <source>
        <strain evidence="2 3">DSM 43505</strain>
    </source>
</reference>
<sequence>MAFTVKDQEVIDLADTLAARLHLPSRIDAIRHALKAQLEVTQSRTGNRADELLEVLESEIWPLLKDRSPITKAEREHVLGYDPATGV</sequence>
<dbReference type="InterPro" id="IPR011660">
    <property type="entry name" value="VapB-like"/>
</dbReference>
<organism evidence="2 3">
    <name type="scientific">Mycobacterium gastri</name>
    <dbReference type="NCBI Taxonomy" id="1777"/>
    <lineage>
        <taxon>Bacteria</taxon>
        <taxon>Bacillati</taxon>
        <taxon>Actinomycetota</taxon>
        <taxon>Actinomycetes</taxon>
        <taxon>Mycobacteriales</taxon>
        <taxon>Mycobacteriaceae</taxon>
        <taxon>Mycobacterium</taxon>
    </lineage>
</organism>
<gene>
    <name evidence="2" type="ORF">AWC07_18815</name>
</gene>
<dbReference type="AlphaFoldDB" id="A0A1X1UUS8"/>
<proteinExistence type="predicted"/>
<dbReference type="Pfam" id="PF07704">
    <property type="entry name" value="PSK_trans_fac"/>
    <property type="match status" value="1"/>
</dbReference>
<dbReference type="STRING" id="1777.AWC07_18815"/>
<name>A0A1X1UUS8_MYCGS</name>
<evidence type="ECO:0000313" key="2">
    <source>
        <dbReference type="EMBL" id="ORV60448.1"/>
    </source>
</evidence>